<organism evidence="10 11">
    <name type="scientific">Ceratocystis fimbriata CBS 114723</name>
    <dbReference type="NCBI Taxonomy" id="1035309"/>
    <lineage>
        <taxon>Eukaryota</taxon>
        <taxon>Fungi</taxon>
        <taxon>Dikarya</taxon>
        <taxon>Ascomycota</taxon>
        <taxon>Pezizomycotina</taxon>
        <taxon>Sordariomycetes</taxon>
        <taxon>Hypocreomycetidae</taxon>
        <taxon>Microascales</taxon>
        <taxon>Ceratocystidaceae</taxon>
        <taxon>Ceratocystis</taxon>
    </lineage>
</organism>
<dbReference type="GO" id="GO:0006508">
    <property type="term" value="P:proteolysis"/>
    <property type="evidence" value="ECO:0007669"/>
    <property type="project" value="UniProtKB-KW"/>
</dbReference>
<evidence type="ECO:0000256" key="7">
    <source>
        <dbReference type="RuleBase" id="RU003355"/>
    </source>
</evidence>
<feature type="active site" description="Charge relay system" evidence="5 6">
    <location>
        <position position="204"/>
    </location>
</feature>
<evidence type="ECO:0000256" key="6">
    <source>
        <dbReference type="PROSITE-ProRule" id="PRU01240"/>
    </source>
</evidence>
<keyword evidence="11" id="KW-1185">Reference proteome</keyword>
<keyword evidence="3 6" id="KW-0378">Hydrolase</keyword>
<dbReference type="PROSITE" id="PS00138">
    <property type="entry name" value="SUBTILASE_SER"/>
    <property type="match status" value="1"/>
</dbReference>
<dbReference type="InterPro" id="IPR050131">
    <property type="entry name" value="Peptidase_S8_subtilisin-like"/>
</dbReference>
<dbReference type="InterPro" id="IPR015500">
    <property type="entry name" value="Peptidase_S8_subtilisin-rel"/>
</dbReference>
<dbReference type="InterPro" id="IPR000209">
    <property type="entry name" value="Peptidase_S8/S53_dom"/>
</dbReference>
<dbReference type="PROSITE" id="PS00137">
    <property type="entry name" value="SUBTILASE_HIS"/>
    <property type="match status" value="1"/>
</dbReference>
<comment type="caution">
    <text evidence="10">The sequence shown here is derived from an EMBL/GenBank/DDBJ whole genome shotgun (WGS) entry which is preliminary data.</text>
</comment>
<dbReference type="InterPro" id="IPR036852">
    <property type="entry name" value="Peptidase_S8/S53_dom_sf"/>
</dbReference>
<dbReference type="Gene3D" id="3.50.30.30">
    <property type="match status" value="1"/>
</dbReference>
<evidence type="ECO:0000256" key="2">
    <source>
        <dbReference type="ARBA" id="ARBA00022670"/>
    </source>
</evidence>
<dbReference type="OrthoDB" id="10256524at2759"/>
<dbReference type="PROSITE" id="PS00136">
    <property type="entry name" value="SUBTILASE_ASP"/>
    <property type="match status" value="1"/>
</dbReference>
<accession>A0A2C5XLX4</accession>
<dbReference type="SUPFAM" id="SSF52743">
    <property type="entry name" value="Subtilisin-like"/>
    <property type="match status" value="1"/>
</dbReference>
<dbReference type="Pfam" id="PF00082">
    <property type="entry name" value="Peptidase_S8"/>
    <property type="match status" value="1"/>
</dbReference>
<dbReference type="InterPro" id="IPR034187">
    <property type="entry name" value="Peptidases_S8_5"/>
</dbReference>
<dbReference type="STRING" id="1035309.A0A2C5XLX4"/>
<keyword evidence="4 6" id="KW-0720">Serine protease</keyword>
<evidence type="ECO:0000256" key="1">
    <source>
        <dbReference type="ARBA" id="ARBA00011073"/>
    </source>
</evidence>
<dbReference type="PANTHER" id="PTHR43806:SF66">
    <property type="entry name" value="SERIN ENDOPEPTIDASE"/>
    <property type="match status" value="1"/>
</dbReference>
<feature type="region of interest" description="Disordered" evidence="8">
    <location>
        <begin position="186"/>
        <end position="206"/>
    </location>
</feature>
<sequence>MRFEKKTLLGVFTVSQIVIHGSRAQRGDAAINPSLKGYIVEYAHGNPGAKDTLAGEYDIDIVHQFDSLAFSGASIRTSSHTIDTLSALDGIVNVWQNTFFQTRSVTKESPASESRVSLADRPNDMKIWHAATRVQELHDRGITGKGAKIAVIDTGIDYNHEALGGGFGPGFKVAGGYDLVGDDDVAAAGPAPVPDPDPMDESSHGTHVAGIIAGNTSWFKGVAPDATLYAYKVISDLTNFWSDDLLIRAFLMAYEDGVDIITASVGAYDGTPNNPWSLVASRLVDNGVIVTIASGNSGASGPFYASTGASGKNVLAVASTQIDNFPANPYYLNINGETSVDGYVTVEGHPPFPTSIVDWPIVAMSSEDNPAADACKPYPNGTASLKNKIPIVRRGGCAFANKQKHLTDIGAEYIFIYNYDETAVQPITAYAAGEISILVSSSGEAIIRAIRAGLNVTASFNTSSKIPAFLPSSRSSLPSSGTSWGSLNDLQVKPDIAAPGDFIFSTSLNNTWEVRSGTSMACPYVAGVAALYISVHGGRDVQGKAFAKRLSQRIISGGQSLLWWDGSSEQKAPVTQVGTGLIDAVKVLDYTSELSFEKIALNDSINFNGYHEFTVWNKGKEPVTYSFSTEAAAGIEALTDVENDVRIKLLYELTPVSLEPKITLPDKLTLQPGANKTVAVKFENPDALGWNTHALPSYSGKVLVHSSLGETLAIPYHGIAADLHNGITRMFRKGYPIIVSTLDSIPIAEKTTFTFDLSLEAQDFPRLRTMMVYGSDEARWDIFEPGYKESQWKYPPVVGQGGYVGSASYWKEANTNVSIPLYDPESQKQIQLNFPISVGRNGEGAADPQDMYSQFWWLGRLANGSDIASGTYSMRFAVLRPFGNRSVSDDWDVFYTPTITIDRQQSFK</sequence>
<dbReference type="InterPro" id="IPR013783">
    <property type="entry name" value="Ig-like_fold"/>
</dbReference>
<dbReference type="CDD" id="cd07489">
    <property type="entry name" value="Peptidases_S8_5"/>
    <property type="match status" value="1"/>
</dbReference>
<dbReference type="Gene3D" id="2.60.40.10">
    <property type="entry name" value="Immunoglobulins"/>
    <property type="match status" value="1"/>
</dbReference>
<evidence type="ECO:0000259" key="9">
    <source>
        <dbReference type="Pfam" id="PF00082"/>
    </source>
</evidence>
<evidence type="ECO:0000313" key="10">
    <source>
        <dbReference type="EMBL" id="PHH56296.1"/>
    </source>
</evidence>
<dbReference type="InterPro" id="IPR023828">
    <property type="entry name" value="Peptidase_S8_Ser-AS"/>
</dbReference>
<evidence type="ECO:0000256" key="5">
    <source>
        <dbReference type="PIRSR" id="PIRSR615500-1"/>
    </source>
</evidence>
<dbReference type="GO" id="GO:0004252">
    <property type="term" value="F:serine-type endopeptidase activity"/>
    <property type="evidence" value="ECO:0007669"/>
    <property type="project" value="UniProtKB-UniRule"/>
</dbReference>
<comment type="similarity">
    <text evidence="1 6 7">Belongs to the peptidase S8 family.</text>
</comment>
<reference evidence="10 11" key="2">
    <citation type="journal article" date="2013" name="IMA Fungus">
        <title>IMA Genome-F 1: Ceratocystis fimbriata: Draft nuclear genome sequence for the plant pathogen, Ceratocystis fimbriata.</title>
        <authorList>
            <person name="Wilken P.M."/>
            <person name="Steenkamp E.T."/>
            <person name="Wingfield M.J."/>
            <person name="de Beer Z.W."/>
            <person name="Wingfield B.D."/>
        </authorList>
    </citation>
    <scope>NUCLEOTIDE SEQUENCE [LARGE SCALE GENOMIC DNA]</scope>
    <source>
        <strain evidence="10 11">CBS 114723</strain>
    </source>
</reference>
<dbReference type="PRINTS" id="PR00723">
    <property type="entry name" value="SUBTILISIN"/>
</dbReference>
<reference evidence="10 11" key="1">
    <citation type="journal article" date="2013" name="Fungal Biol.">
        <title>Analysis of microsatellite markers in the genome of the plant pathogen Ceratocystis fimbriata.</title>
        <authorList>
            <person name="Simpson M.C."/>
            <person name="Wilken P.M."/>
            <person name="Coetzee M.P."/>
            <person name="Wingfield M.J."/>
            <person name="Wingfield B.D."/>
        </authorList>
    </citation>
    <scope>NUCLEOTIDE SEQUENCE [LARGE SCALE GENOMIC DNA]</scope>
    <source>
        <strain evidence="10 11">CBS 114723</strain>
    </source>
</reference>
<name>A0A2C5XLX4_9PEZI</name>
<evidence type="ECO:0000256" key="4">
    <source>
        <dbReference type="ARBA" id="ARBA00022825"/>
    </source>
</evidence>
<feature type="domain" description="Peptidase S8/S53" evidence="9">
    <location>
        <begin position="144"/>
        <end position="536"/>
    </location>
</feature>
<proteinExistence type="inferred from homology"/>
<dbReference type="Proteomes" id="UP000222788">
    <property type="component" value="Unassembled WGS sequence"/>
</dbReference>
<dbReference type="Gene3D" id="3.40.50.200">
    <property type="entry name" value="Peptidase S8/S53 domain"/>
    <property type="match status" value="1"/>
</dbReference>
<evidence type="ECO:0000256" key="8">
    <source>
        <dbReference type="SAM" id="MobiDB-lite"/>
    </source>
</evidence>
<feature type="active site" description="Charge relay system" evidence="5 6">
    <location>
        <position position="153"/>
    </location>
</feature>
<dbReference type="EMBL" id="APWK03000001">
    <property type="protein sequence ID" value="PHH56296.1"/>
    <property type="molecule type" value="Genomic_DNA"/>
</dbReference>
<dbReference type="InterPro" id="IPR022398">
    <property type="entry name" value="Peptidase_S8_His-AS"/>
</dbReference>
<feature type="active site" description="Charge relay system" evidence="5 6">
    <location>
        <position position="519"/>
    </location>
</feature>
<evidence type="ECO:0000313" key="11">
    <source>
        <dbReference type="Proteomes" id="UP000222788"/>
    </source>
</evidence>
<dbReference type="AlphaFoldDB" id="A0A2C5XLX4"/>
<keyword evidence="2 6" id="KW-0645">Protease</keyword>
<dbReference type="PANTHER" id="PTHR43806">
    <property type="entry name" value="PEPTIDASE S8"/>
    <property type="match status" value="1"/>
</dbReference>
<dbReference type="InterPro" id="IPR023827">
    <property type="entry name" value="Peptidase_S8_Asp-AS"/>
</dbReference>
<evidence type="ECO:0000256" key="3">
    <source>
        <dbReference type="ARBA" id="ARBA00022801"/>
    </source>
</evidence>
<protein>
    <recommendedName>
        <fullName evidence="9">Peptidase S8/S53 domain-containing protein</fullName>
    </recommendedName>
</protein>
<gene>
    <name evidence="10" type="ORF">CFIMG_007196RA00001</name>
</gene>
<dbReference type="PROSITE" id="PS51892">
    <property type="entry name" value="SUBTILASE"/>
    <property type="match status" value="1"/>
</dbReference>